<evidence type="ECO:0000256" key="4">
    <source>
        <dbReference type="RuleBase" id="RU369095"/>
    </source>
</evidence>
<comment type="subcellular location">
    <subcellularLocation>
        <location evidence="1">Cytoplasm</location>
    </subcellularLocation>
</comment>
<evidence type="ECO:0000313" key="8">
    <source>
        <dbReference type="Proteomes" id="UP000489600"/>
    </source>
</evidence>
<comment type="function">
    <text evidence="4">Specifically recognizes and binds N6-methyladenosine (m6A)-containing RNAs, and regulates mRNA stability. M6A is a modification present at internal sites of mRNAs and some non-coding RNAs and plays a role in mRNA stability and processing.</text>
</comment>
<dbReference type="EMBL" id="CABITT030000002">
    <property type="protein sequence ID" value="VVA95842.1"/>
    <property type="molecule type" value="Genomic_DNA"/>
</dbReference>
<dbReference type="Pfam" id="PF04146">
    <property type="entry name" value="YTH"/>
    <property type="match status" value="1"/>
</dbReference>
<dbReference type="InterPro" id="IPR007275">
    <property type="entry name" value="YTH_domain"/>
</dbReference>
<feature type="region of interest" description="Disordered" evidence="5">
    <location>
        <begin position="159"/>
        <end position="252"/>
    </location>
</feature>
<comment type="similarity">
    <text evidence="4">Belongs to the YTHDF family.</text>
</comment>
<dbReference type="GO" id="GO:0003729">
    <property type="term" value="F:mRNA binding"/>
    <property type="evidence" value="ECO:0007669"/>
    <property type="project" value="UniProtKB-UniRule"/>
</dbReference>
<accession>A0A565B2F4</accession>
<evidence type="ECO:0000256" key="5">
    <source>
        <dbReference type="SAM" id="MobiDB-lite"/>
    </source>
</evidence>
<feature type="domain" description="YTH" evidence="6">
    <location>
        <begin position="298"/>
        <end position="439"/>
    </location>
</feature>
<dbReference type="GO" id="GO:0005737">
    <property type="term" value="C:cytoplasm"/>
    <property type="evidence" value="ECO:0007669"/>
    <property type="project" value="UniProtKB-SubCell"/>
</dbReference>
<dbReference type="Proteomes" id="UP000489600">
    <property type="component" value="Unassembled WGS sequence"/>
</dbReference>
<gene>
    <name evidence="7" type="ORF">ANE_LOCUS6287</name>
</gene>
<reference evidence="7" key="1">
    <citation type="submission" date="2019-07" db="EMBL/GenBank/DDBJ databases">
        <authorList>
            <person name="Dittberner H."/>
        </authorList>
    </citation>
    <scope>NUCLEOTIDE SEQUENCE [LARGE SCALE GENOMIC DNA]</scope>
</reference>
<dbReference type="CDD" id="cd21134">
    <property type="entry name" value="YTH"/>
    <property type="match status" value="1"/>
</dbReference>
<dbReference type="GO" id="GO:0061157">
    <property type="term" value="P:mRNA destabilization"/>
    <property type="evidence" value="ECO:0007669"/>
    <property type="project" value="TreeGrafter"/>
</dbReference>
<dbReference type="GO" id="GO:1990247">
    <property type="term" value="F:N6-methyladenosine-containing RNA reader activity"/>
    <property type="evidence" value="ECO:0007669"/>
    <property type="project" value="UniProtKB-UniRule"/>
</dbReference>
<dbReference type="Gene3D" id="3.10.590.10">
    <property type="entry name" value="ph1033 like domains"/>
    <property type="match status" value="1"/>
</dbReference>
<keyword evidence="3 4" id="KW-0694">RNA-binding</keyword>
<dbReference type="PANTHER" id="PTHR12357:SF127">
    <property type="entry name" value="YTH DOMAIN-CONTAINING FAMILY PROTEIN"/>
    <property type="match status" value="1"/>
</dbReference>
<dbReference type="PROSITE" id="PS50882">
    <property type="entry name" value="YTH"/>
    <property type="match status" value="1"/>
</dbReference>
<protein>
    <recommendedName>
        <fullName evidence="4">YTH domain-containing family protein</fullName>
    </recommendedName>
</protein>
<evidence type="ECO:0000259" key="6">
    <source>
        <dbReference type="PROSITE" id="PS50882"/>
    </source>
</evidence>
<dbReference type="InterPro" id="IPR045168">
    <property type="entry name" value="YTH_prot"/>
</dbReference>
<evidence type="ECO:0000256" key="1">
    <source>
        <dbReference type="ARBA" id="ARBA00004496"/>
    </source>
</evidence>
<dbReference type="FunFam" id="3.10.590.10:FF:000001">
    <property type="entry name" value="YTH domain family 1, isoform CRA_a"/>
    <property type="match status" value="1"/>
</dbReference>
<dbReference type="AlphaFoldDB" id="A0A565B2F4"/>
<feature type="compositionally biased region" description="Low complexity" evidence="5">
    <location>
        <begin position="160"/>
        <end position="170"/>
    </location>
</feature>
<evidence type="ECO:0000313" key="7">
    <source>
        <dbReference type="EMBL" id="VVA95842.1"/>
    </source>
</evidence>
<keyword evidence="8" id="KW-1185">Reference proteome</keyword>
<comment type="caution">
    <text evidence="7">The sequence shown here is derived from an EMBL/GenBank/DDBJ whole genome shotgun (WGS) entry which is preliminary data.</text>
</comment>
<feature type="compositionally biased region" description="Polar residues" evidence="5">
    <location>
        <begin position="240"/>
        <end position="252"/>
    </location>
</feature>
<dbReference type="OrthoDB" id="306690at2759"/>
<evidence type="ECO:0000256" key="2">
    <source>
        <dbReference type="ARBA" id="ARBA00022490"/>
    </source>
</evidence>
<proteinExistence type="inferred from homology"/>
<organism evidence="7 8">
    <name type="scientific">Arabis nemorensis</name>
    <dbReference type="NCBI Taxonomy" id="586526"/>
    <lineage>
        <taxon>Eukaryota</taxon>
        <taxon>Viridiplantae</taxon>
        <taxon>Streptophyta</taxon>
        <taxon>Embryophyta</taxon>
        <taxon>Tracheophyta</taxon>
        <taxon>Spermatophyta</taxon>
        <taxon>Magnoliopsida</taxon>
        <taxon>eudicotyledons</taxon>
        <taxon>Gunneridae</taxon>
        <taxon>Pentapetalae</taxon>
        <taxon>rosids</taxon>
        <taxon>malvids</taxon>
        <taxon>Brassicales</taxon>
        <taxon>Brassicaceae</taxon>
        <taxon>Arabideae</taxon>
        <taxon>Arabis</taxon>
    </lineage>
</organism>
<feature type="compositionally biased region" description="Basic and acidic residues" evidence="5">
    <location>
        <begin position="227"/>
        <end position="239"/>
    </location>
</feature>
<sequence length="506" mass="56891">MVKNLKVDPHAKVTTSTTSMKSQSEPYYETLETYQGLPCPYGGYYGFYYPGLDGSVGEAKDNGYYGYGTDVQYPVMQGENGSLIYMMPGFQSYDASQAYMPISPVGVSSQALHSPMYAPQGYYQNQFGYGDVSSPSYLWDPVGDKYVYGVASHTQHLKQNMSSSSHNHNNYYPKSKNSFTGHGMGDRSKTPRKNSYAPLPMHNQDRGGLAYPIDPVKKKSGALNADESEKAKARNKENGNSKSDLANGQDHISNGECESCSLDVEGNERSNGVGSGVGSVIRRDQYNLSDFQTKYEEAIFFVIKSYSEDDIHKSIKYNVWSSTLNGNKKLDSAYQESQKKIAEKGGKCPVFLFFSVNASGQFCGVAEMIGRVDNEKSMEFWQQDKWTGYFPVKWHMIKDVPNPQLRHIILENNENKPVTNSRDTQEVRLPQGNEVLNIFKNYAAKTSILDDFDFYENREKVMVQKKLRFPPALKKKEDDLVADFQKMEISNTVKESGNTDLTETVN</sequence>
<evidence type="ECO:0000256" key="3">
    <source>
        <dbReference type="ARBA" id="ARBA00022884"/>
    </source>
</evidence>
<keyword evidence="2" id="KW-0963">Cytoplasm</keyword>
<dbReference type="PANTHER" id="PTHR12357">
    <property type="entry name" value="YTH YT521-B HOMOLOGY DOMAIN-CONTAINING"/>
    <property type="match status" value="1"/>
</dbReference>
<name>A0A565B2F4_9BRAS</name>